<feature type="transmembrane region" description="Helical" evidence="9">
    <location>
        <begin position="391"/>
        <end position="411"/>
    </location>
</feature>
<dbReference type="PANTHER" id="PTHR23502:SF132">
    <property type="entry name" value="POLYAMINE TRANSPORTER 2-RELATED"/>
    <property type="match status" value="1"/>
</dbReference>
<comment type="caution">
    <text evidence="11">The sequence shown here is derived from an EMBL/GenBank/DDBJ whole genome shotgun (WGS) entry which is preliminary data.</text>
</comment>
<keyword evidence="5 9" id="KW-0812">Transmembrane</keyword>
<keyword evidence="7 9" id="KW-0472">Membrane</keyword>
<reference evidence="11 12" key="1">
    <citation type="submission" date="2019-10" db="EMBL/GenBank/DDBJ databases">
        <title>Draft Genome Assembly of Rhodococcus zopfii DSM44189.</title>
        <authorList>
            <person name="Sutton J.M."/>
            <person name="Akob D.M."/>
            <person name="Bushman T.J."/>
        </authorList>
    </citation>
    <scope>NUCLEOTIDE SEQUENCE [LARGE SCALE GENOMIC DNA]</scope>
    <source>
        <strain evidence="11 12">DSM 44189</strain>
    </source>
</reference>
<comment type="subcellular location">
    <subcellularLocation>
        <location evidence="1">Cell membrane</location>
        <topology evidence="1">Multi-pass membrane protein</topology>
    </subcellularLocation>
</comment>
<dbReference type="PANTHER" id="PTHR23502">
    <property type="entry name" value="MAJOR FACILITATOR SUPERFAMILY"/>
    <property type="match status" value="1"/>
</dbReference>
<feature type="transmembrane region" description="Helical" evidence="9">
    <location>
        <begin position="29"/>
        <end position="48"/>
    </location>
</feature>
<evidence type="ECO:0000313" key="12">
    <source>
        <dbReference type="Proteomes" id="UP001275440"/>
    </source>
</evidence>
<dbReference type="InterPro" id="IPR011701">
    <property type="entry name" value="MFS"/>
</dbReference>
<feature type="transmembrane region" description="Helical" evidence="9">
    <location>
        <begin position="188"/>
        <end position="207"/>
    </location>
</feature>
<evidence type="ECO:0000256" key="1">
    <source>
        <dbReference type="ARBA" id="ARBA00004651"/>
    </source>
</evidence>
<dbReference type="InterPro" id="IPR020846">
    <property type="entry name" value="MFS_dom"/>
</dbReference>
<feature type="transmembrane region" description="Helical" evidence="9">
    <location>
        <begin position="99"/>
        <end position="118"/>
    </location>
</feature>
<dbReference type="Pfam" id="PF07690">
    <property type="entry name" value="MFS_1"/>
    <property type="match status" value="1"/>
</dbReference>
<dbReference type="EMBL" id="WBMO01000005">
    <property type="protein sequence ID" value="MDV2477565.1"/>
    <property type="molecule type" value="Genomic_DNA"/>
</dbReference>
<evidence type="ECO:0000256" key="7">
    <source>
        <dbReference type="ARBA" id="ARBA00023136"/>
    </source>
</evidence>
<dbReference type="Gene3D" id="1.20.1720.10">
    <property type="entry name" value="Multidrug resistance protein D"/>
    <property type="match status" value="1"/>
</dbReference>
<feature type="transmembrane region" description="Helical" evidence="9">
    <location>
        <begin position="68"/>
        <end position="87"/>
    </location>
</feature>
<name>A0ABU3WU95_9NOCA</name>
<evidence type="ECO:0000256" key="3">
    <source>
        <dbReference type="ARBA" id="ARBA00022448"/>
    </source>
</evidence>
<feature type="compositionally biased region" description="Low complexity" evidence="8">
    <location>
        <begin position="10"/>
        <end position="20"/>
    </location>
</feature>
<evidence type="ECO:0000256" key="5">
    <source>
        <dbReference type="ARBA" id="ARBA00022692"/>
    </source>
</evidence>
<protein>
    <submittedName>
        <fullName evidence="11">Multidrug effflux MFS transporter</fullName>
    </submittedName>
</protein>
<dbReference type="InterPro" id="IPR004812">
    <property type="entry name" value="Efflux_drug-R_Bcr/CmlA"/>
</dbReference>
<keyword evidence="12" id="KW-1185">Reference proteome</keyword>
<feature type="transmembrane region" description="Helical" evidence="9">
    <location>
        <begin position="237"/>
        <end position="257"/>
    </location>
</feature>
<feature type="transmembrane region" description="Helical" evidence="9">
    <location>
        <begin position="366"/>
        <end position="385"/>
    </location>
</feature>
<evidence type="ECO:0000256" key="6">
    <source>
        <dbReference type="ARBA" id="ARBA00022989"/>
    </source>
</evidence>
<feature type="transmembrane region" description="Helical" evidence="9">
    <location>
        <begin position="157"/>
        <end position="176"/>
    </location>
</feature>
<proteinExistence type="inferred from homology"/>
<gene>
    <name evidence="11" type="ORF">F8M49_23215</name>
</gene>
<dbReference type="PROSITE" id="PS50850">
    <property type="entry name" value="MFS"/>
    <property type="match status" value="1"/>
</dbReference>
<comment type="similarity">
    <text evidence="2">Belongs to the major facilitator superfamily. Bcr/CmlA family.</text>
</comment>
<keyword evidence="4" id="KW-1003">Cell membrane</keyword>
<feature type="domain" description="Major facilitator superfamily (MFS) profile" evidence="10">
    <location>
        <begin position="33"/>
        <end position="420"/>
    </location>
</feature>
<evidence type="ECO:0000256" key="4">
    <source>
        <dbReference type="ARBA" id="ARBA00022475"/>
    </source>
</evidence>
<dbReference type="NCBIfam" id="TIGR00710">
    <property type="entry name" value="efflux_Bcr_CflA"/>
    <property type="match status" value="1"/>
</dbReference>
<dbReference type="CDD" id="cd17320">
    <property type="entry name" value="MFS_MdfA_MDR_like"/>
    <property type="match status" value="1"/>
</dbReference>
<feature type="transmembrane region" description="Helical" evidence="9">
    <location>
        <begin position="272"/>
        <end position="294"/>
    </location>
</feature>
<keyword evidence="3" id="KW-0813">Transport</keyword>
<dbReference type="SUPFAM" id="SSF103473">
    <property type="entry name" value="MFS general substrate transporter"/>
    <property type="match status" value="1"/>
</dbReference>
<accession>A0ABU3WU95</accession>
<feature type="transmembrane region" description="Helical" evidence="9">
    <location>
        <begin position="306"/>
        <end position="329"/>
    </location>
</feature>
<evidence type="ECO:0000256" key="9">
    <source>
        <dbReference type="SAM" id="Phobius"/>
    </source>
</evidence>
<evidence type="ECO:0000256" key="8">
    <source>
        <dbReference type="SAM" id="MobiDB-lite"/>
    </source>
</evidence>
<keyword evidence="6 9" id="KW-1133">Transmembrane helix</keyword>
<feature type="region of interest" description="Disordered" evidence="8">
    <location>
        <begin position="1"/>
        <end position="24"/>
    </location>
</feature>
<feature type="transmembrane region" description="Helical" evidence="9">
    <location>
        <begin position="124"/>
        <end position="145"/>
    </location>
</feature>
<organism evidence="11 12">
    <name type="scientific">Rhodococcus zopfii</name>
    <dbReference type="NCBI Taxonomy" id="43772"/>
    <lineage>
        <taxon>Bacteria</taxon>
        <taxon>Bacillati</taxon>
        <taxon>Actinomycetota</taxon>
        <taxon>Actinomycetes</taxon>
        <taxon>Mycobacteriales</taxon>
        <taxon>Nocardiaceae</taxon>
        <taxon>Rhodococcus</taxon>
    </lineage>
</organism>
<sequence>MNQHSQYSGTAVAEPAATHAAPDRGTPHVPAKLVATLALLAAVAPLAIDMYLPAFPEMAAEFGTSASAVQLTLTTFLVGLALGQLAFGPLSDRFGRRPLLLVGTLVCAVFSAASALAPTIELLAAARFLQGFAGAAGIVLGRAVVSDRAHGPAAAKLFGLLVVVNAVAPVVAPLVGGTLVTNVGWRSVFWVLTGLSLLMFACVVALVPETLPKEHRTTGGIAAMLRDARGILRNRRYVGYTLAYGFSFGLMFAYMSASPFVLQNVHGLSTGWYTVTFTANAIGLVIFSVVNGAVAGRFGERTTLRIGLTLLAAFSVVMLVDALAGPTLWVTLVTLWFTMGSLGLVIANATTLALGEAQRASGTGSAVLGALQFLLAAAISPLVGIGGEDTALPMGIAMVLSAAIALGALALTGSPRGEAQLLTRMACRLGNKTCPSVPAPRTVGAAHGRMPPCPTISAGNSGRTATGVAPRFTVTPILSSSPRSRT</sequence>
<dbReference type="InterPro" id="IPR036259">
    <property type="entry name" value="MFS_trans_sf"/>
</dbReference>
<evidence type="ECO:0000313" key="11">
    <source>
        <dbReference type="EMBL" id="MDV2477565.1"/>
    </source>
</evidence>
<feature type="transmembrane region" description="Helical" evidence="9">
    <location>
        <begin position="335"/>
        <end position="354"/>
    </location>
</feature>
<dbReference type="Proteomes" id="UP001275440">
    <property type="component" value="Unassembled WGS sequence"/>
</dbReference>
<evidence type="ECO:0000256" key="2">
    <source>
        <dbReference type="ARBA" id="ARBA00006236"/>
    </source>
</evidence>
<evidence type="ECO:0000259" key="10">
    <source>
        <dbReference type="PROSITE" id="PS50850"/>
    </source>
</evidence>